<evidence type="ECO:0000313" key="2">
    <source>
        <dbReference type="EMBL" id="KAI5424722.1"/>
    </source>
</evidence>
<comment type="caution">
    <text evidence="2">The sequence shown here is derived from an EMBL/GenBank/DDBJ whole genome shotgun (WGS) entry which is preliminary data.</text>
</comment>
<feature type="compositionally biased region" description="Basic and acidic residues" evidence="1">
    <location>
        <begin position="7"/>
        <end position="21"/>
    </location>
</feature>
<dbReference type="Proteomes" id="UP001058974">
    <property type="component" value="Chromosome 3"/>
</dbReference>
<sequence length="312" mass="36774">MFKMKILRRETPRRLKLDHGQSSRNLGEQGKLKGSRFVALEEEDPLKVKKKVNNRDTGSADTQEACKEMKENTNKHTHNTSIKELHMDNNPERLRNNFKHLGFDGYTFSQVRGYSGGICLPWKTDKLRGQFKVAEGTGFSISKANRLLSTDACFTNNKQDWKNIWQLQVPERIRLFIWLVAQEGLKTKHLPARRYFGDRFCLDFPGINEPDWLDLNFYRHISYNKSGQWKEIWATTFHYLWHWRNQQMFVEDYVMPQNSTKVIKDKVQSYCRRIVMNKKIAVTNQEEMTVHWKPTNGSWITLNTNGAVNKAR</sequence>
<keyword evidence="3" id="KW-1185">Reference proteome</keyword>
<evidence type="ECO:0000313" key="3">
    <source>
        <dbReference type="Proteomes" id="UP001058974"/>
    </source>
</evidence>
<dbReference type="Gramene" id="Psat03G0078200-T1">
    <property type="protein sequence ID" value="KAI5424722.1"/>
    <property type="gene ID" value="KIW84_030782"/>
</dbReference>
<organism evidence="2 3">
    <name type="scientific">Pisum sativum</name>
    <name type="common">Garden pea</name>
    <name type="synonym">Lathyrus oleraceus</name>
    <dbReference type="NCBI Taxonomy" id="3888"/>
    <lineage>
        <taxon>Eukaryota</taxon>
        <taxon>Viridiplantae</taxon>
        <taxon>Streptophyta</taxon>
        <taxon>Embryophyta</taxon>
        <taxon>Tracheophyta</taxon>
        <taxon>Spermatophyta</taxon>
        <taxon>Magnoliopsida</taxon>
        <taxon>eudicotyledons</taxon>
        <taxon>Gunneridae</taxon>
        <taxon>Pentapetalae</taxon>
        <taxon>rosids</taxon>
        <taxon>fabids</taxon>
        <taxon>Fabales</taxon>
        <taxon>Fabaceae</taxon>
        <taxon>Papilionoideae</taxon>
        <taxon>50 kb inversion clade</taxon>
        <taxon>NPAAA clade</taxon>
        <taxon>Hologalegina</taxon>
        <taxon>IRL clade</taxon>
        <taxon>Fabeae</taxon>
        <taxon>Lathyrus</taxon>
    </lineage>
</organism>
<name>A0A9D4XQL2_PEA</name>
<evidence type="ECO:0000256" key="1">
    <source>
        <dbReference type="SAM" id="MobiDB-lite"/>
    </source>
</evidence>
<evidence type="ECO:0008006" key="4">
    <source>
        <dbReference type="Google" id="ProtNLM"/>
    </source>
</evidence>
<dbReference type="EMBL" id="JAMSHJ010000003">
    <property type="protein sequence ID" value="KAI5424722.1"/>
    <property type="molecule type" value="Genomic_DNA"/>
</dbReference>
<feature type="region of interest" description="Disordered" evidence="1">
    <location>
        <begin position="1"/>
        <end position="33"/>
    </location>
</feature>
<proteinExistence type="predicted"/>
<accession>A0A9D4XQL2</accession>
<protein>
    <recommendedName>
        <fullName evidence="4">Reverse transcriptase zinc-binding domain-containing protein</fullName>
    </recommendedName>
</protein>
<reference evidence="2 3" key="1">
    <citation type="journal article" date="2022" name="Nat. Genet.">
        <title>Improved pea reference genome and pan-genome highlight genomic features and evolutionary characteristics.</title>
        <authorList>
            <person name="Yang T."/>
            <person name="Liu R."/>
            <person name="Luo Y."/>
            <person name="Hu S."/>
            <person name="Wang D."/>
            <person name="Wang C."/>
            <person name="Pandey M.K."/>
            <person name="Ge S."/>
            <person name="Xu Q."/>
            <person name="Li N."/>
            <person name="Li G."/>
            <person name="Huang Y."/>
            <person name="Saxena R.K."/>
            <person name="Ji Y."/>
            <person name="Li M."/>
            <person name="Yan X."/>
            <person name="He Y."/>
            <person name="Liu Y."/>
            <person name="Wang X."/>
            <person name="Xiang C."/>
            <person name="Varshney R.K."/>
            <person name="Ding H."/>
            <person name="Gao S."/>
            <person name="Zong X."/>
        </authorList>
    </citation>
    <scope>NUCLEOTIDE SEQUENCE [LARGE SCALE GENOMIC DNA]</scope>
    <source>
        <strain evidence="2 3">cv. Zhongwan 6</strain>
    </source>
</reference>
<gene>
    <name evidence="2" type="ORF">KIW84_030782</name>
</gene>
<dbReference type="AlphaFoldDB" id="A0A9D4XQL2"/>